<evidence type="ECO:0000313" key="3">
    <source>
        <dbReference type="Proteomes" id="UP000076959"/>
    </source>
</evidence>
<feature type="transmembrane region" description="Helical" evidence="1">
    <location>
        <begin position="133"/>
        <end position="150"/>
    </location>
</feature>
<feature type="transmembrane region" description="Helical" evidence="1">
    <location>
        <begin position="351"/>
        <end position="374"/>
    </location>
</feature>
<keyword evidence="1" id="KW-0472">Membrane</keyword>
<keyword evidence="1" id="KW-0812">Transmembrane</keyword>
<sequence>MFVSGRQPHAHEGSYEFESAIIRIGALLCLSFIIIHAFLLLFDMASPAAFIRGDRAIDRLDHVNQLLGAGPSTILSVALNSGVPGDFLQHAALYAVGGRQLVILCQIALGLFTLILVYRFVARASGSVKTGAATAALIIVMPGGLLNPHLLVTETWFAAFLVTGTVCICLAVIRSSYAYLYLGFASLGLASSVRPQGLLVPLALAAYIAASIPKARRASVIAALLAYGIFPISWMMLRLLLVGDFGLGPSNADLQTNLALRADRILSLPLDTTGRLGLLPFIELAAAHPLALLNTLYTDAFNLVLNPGANHLFGYYLGLGETPDGFSWLKTRDQLGMTGVIAELLRRNGALVALFAVWAAIHATLLFGVGRAGVTVFRAGRRTPTWIWIVLIVIVTTLLSGFAAGLVRWNLRSGVEPLLAILAAYGLLGTKVQT</sequence>
<feature type="transmembrane region" description="Helical" evidence="1">
    <location>
        <begin position="386"/>
        <end position="407"/>
    </location>
</feature>
<evidence type="ECO:0000256" key="1">
    <source>
        <dbReference type="SAM" id="Phobius"/>
    </source>
</evidence>
<name>A0A176Z003_9BRAD</name>
<feature type="transmembrane region" description="Helical" evidence="1">
    <location>
        <begin position="180"/>
        <end position="208"/>
    </location>
</feature>
<dbReference type="EMBL" id="LUUB01000034">
    <property type="protein sequence ID" value="OAF13564.1"/>
    <property type="molecule type" value="Genomic_DNA"/>
</dbReference>
<organism evidence="2 3">
    <name type="scientific">Bradyrhizobium centrolobii</name>
    <dbReference type="NCBI Taxonomy" id="1505087"/>
    <lineage>
        <taxon>Bacteria</taxon>
        <taxon>Pseudomonadati</taxon>
        <taxon>Pseudomonadota</taxon>
        <taxon>Alphaproteobacteria</taxon>
        <taxon>Hyphomicrobiales</taxon>
        <taxon>Nitrobacteraceae</taxon>
        <taxon>Bradyrhizobium</taxon>
    </lineage>
</organism>
<comment type="caution">
    <text evidence="2">The sequence shown here is derived from an EMBL/GenBank/DDBJ whole genome shotgun (WGS) entry which is preliminary data.</text>
</comment>
<feature type="transmembrane region" description="Helical" evidence="1">
    <location>
        <begin position="101"/>
        <end position="121"/>
    </location>
</feature>
<evidence type="ECO:0000313" key="2">
    <source>
        <dbReference type="EMBL" id="OAF13564.1"/>
    </source>
</evidence>
<dbReference type="Proteomes" id="UP000076959">
    <property type="component" value="Unassembled WGS sequence"/>
</dbReference>
<keyword evidence="1" id="KW-1133">Transmembrane helix</keyword>
<feature type="transmembrane region" description="Helical" evidence="1">
    <location>
        <begin position="156"/>
        <end position="173"/>
    </location>
</feature>
<feature type="transmembrane region" description="Helical" evidence="1">
    <location>
        <begin position="220"/>
        <end position="241"/>
    </location>
</feature>
<dbReference type="AlphaFoldDB" id="A0A176Z003"/>
<reference evidence="2 3" key="1">
    <citation type="submission" date="2016-03" db="EMBL/GenBank/DDBJ databases">
        <title>Draft Genome Sequence of the Strain BR 10245 (Bradyrhizobium sp.) isolated from nodules of Centrolobium paraense.</title>
        <authorList>
            <person name="Simoes-Araujo J.L.Sr."/>
            <person name="Barauna A.C."/>
            <person name="Silva K."/>
            <person name="Zilli J.E."/>
        </authorList>
    </citation>
    <scope>NUCLEOTIDE SEQUENCE [LARGE SCALE GENOMIC DNA]</scope>
    <source>
        <strain evidence="2 3">BR 10245</strain>
    </source>
</reference>
<proteinExistence type="predicted"/>
<protein>
    <submittedName>
        <fullName evidence="2">Uncharacterized protein</fullName>
    </submittedName>
</protein>
<gene>
    <name evidence="2" type="ORF">AYJ54_43315</name>
</gene>
<feature type="transmembrane region" description="Helical" evidence="1">
    <location>
        <begin position="20"/>
        <end position="42"/>
    </location>
</feature>
<keyword evidence="3" id="KW-1185">Reference proteome</keyword>
<accession>A0A176Z003</accession>